<dbReference type="InterPro" id="IPR001680">
    <property type="entry name" value="WD40_rpt"/>
</dbReference>
<evidence type="ECO:0000256" key="7">
    <source>
        <dbReference type="ARBA" id="ARBA00023242"/>
    </source>
</evidence>
<dbReference type="Gene3D" id="2.130.10.10">
    <property type="entry name" value="YVTN repeat-like/Quinoprotein amine dehydrogenase"/>
    <property type="match status" value="3"/>
</dbReference>
<feature type="repeat" description="WD" evidence="8">
    <location>
        <begin position="147"/>
        <end position="169"/>
    </location>
</feature>
<dbReference type="PROSITE" id="PS50294">
    <property type="entry name" value="WD_REPEATS_REGION"/>
    <property type="match status" value="1"/>
</dbReference>
<keyword evidence="5" id="KW-0677">Repeat</keyword>
<sequence>MPIPVEGPRPMATPKTSKIASGSAEEAPPSASPAPDAKIRKLRKRKGKEPEDVDPPADVSQPVEDKSWTWKPLTESSASRVAPVFTKDGRYFFSVVESSVKIYSVATGRVVSTLAAPPPSESATTGGPSRPAAVTAAILNPHNPFQLITGSADGLVRFWDFLDAIVLRTLKLPYVIMHLAAHEKFKDHIFAAVASGTKKKTHKSKKDSAVDNAYVLQVSFQPTDASASLAVQVPSDIYQIGRARGPTGLGFSPSGAWLVATGGHKAYVCPTSDFKAGFTKFVSPQALTCLAFHPSEEYFATGDAIGCIRLWYCLNSNLPKTYGVEKKAQTTTMHWHAHAVSSIAFTANGAYLVSGGEEAVLVIWQLHSGQREYIPRVGAPIAHVSVSKAADGEEEYLLSLVDASFAFVRSGTLSISRTISRVKLDPATSQNQPSASSPAPLAVHFLTSALILPSSHGSTLQAFSPSSAKLLYELEVTPSNRVSRRDEKALEQPRVQHAVIDELGEWLVTIDWRESDETFRAESHMKIWRWHQKSATWTLNTRVDRPHGLHRVTAVAFRPVSKGTESIFVTTGEDGNIKSWRVQSTTQNSGETDDFWVSRCTLSSRSGTPSHVSWSTDGSLFAVSMGPHVAIYDGQTNILCQVLTSPECPLVASAHFVGSSGRYVAVVGPRDLILWDLLSHSVRWQFQSSLSIDRLVAHPREESFSLFERLATQGTPSTRVLVFHPSSSLPVASWTVPFHLRNVVSHASLDRLSANPLSFTLVGITDTWSVVVFGDDVCLPQEDGSTARGIGTDGAPGKRTLFQDIFGKSAFAGLTNVPASSSVTLASAQPWSGREVAEVFDAPTYLMPPLGSLFDNLLDGFLTPRLSSDVPNNPTAVEHVDEDVDMADEGDDEPFTVDTRIERVVNKQEMESFIELFKNYGISAPTQMPTQPNGVSKTNGMRNPTVNGHAHTPSSTPNSPNAKTVAQKAEMPGPTSVELAPSPMSVNGRKRKKSAV</sequence>
<dbReference type="GO" id="GO:2000234">
    <property type="term" value="P:positive regulation of rRNA processing"/>
    <property type="evidence" value="ECO:0007669"/>
    <property type="project" value="TreeGrafter"/>
</dbReference>
<evidence type="ECO:0000256" key="3">
    <source>
        <dbReference type="ARBA" id="ARBA00022552"/>
    </source>
</evidence>
<evidence type="ECO:0000256" key="9">
    <source>
        <dbReference type="SAM" id="MobiDB-lite"/>
    </source>
</evidence>
<dbReference type="SUPFAM" id="SSF50978">
    <property type="entry name" value="WD40 repeat-like"/>
    <property type="match status" value="1"/>
</dbReference>
<dbReference type="PANTHER" id="PTHR44215">
    <property type="entry name" value="WD REPEAT-CONTAINING PROTEIN 75"/>
    <property type="match status" value="1"/>
</dbReference>
<dbReference type="Proteomes" id="UP000639403">
    <property type="component" value="Unassembled WGS sequence"/>
</dbReference>
<comment type="caution">
    <text evidence="11">The sequence shown here is derived from an EMBL/GenBank/DDBJ whole genome shotgun (WGS) entry which is preliminary data.</text>
</comment>
<gene>
    <name evidence="11" type="ORF">IEO21_05056</name>
</gene>
<dbReference type="GO" id="GO:0003723">
    <property type="term" value="F:RNA binding"/>
    <property type="evidence" value="ECO:0007669"/>
    <property type="project" value="InterPro"/>
</dbReference>
<dbReference type="SUPFAM" id="SSF50998">
    <property type="entry name" value="Quinoprotein alcohol dehydrogenase-like"/>
    <property type="match status" value="1"/>
</dbReference>
<feature type="repeat" description="WD" evidence="8">
    <location>
        <begin position="333"/>
        <end position="374"/>
    </location>
</feature>
<evidence type="ECO:0000256" key="6">
    <source>
        <dbReference type="ARBA" id="ARBA00023163"/>
    </source>
</evidence>
<dbReference type="InterPro" id="IPR053826">
    <property type="entry name" value="WDR75"/>
</dbReference>
<evidence type="ECO:0000256" key="1">
    <source>
        <dbReference type="ARBA" id="ARBA00004604"/>
    </source>
</evidence>
<dbReference type="InterPro" id="IPR015943">
    <property type="entry name" value="WD40/YVTN_repeat-like_dom_sf"/>
</dbReference>
<reference evidence="11" key="2">
    <citation type="journal article" name="Front. Microbiol.">
        <title>Degradative Capacity of Two Strains of Rhodonia placenta: From Phenotype to Genotype.</title>
        <authorList>
            <person name="Kolle M."/>
            <person name="Horta M.A.C."/>
            <person name="Nowrousian M."/>
            <person name="Ohm R.A."/>
            <person name="Benz J.P."/>
            <person name="Pilgard A."/>
        </authorList>
    </citation>
    <scope>NUCLEOTIDE SEQUENCE</scope>
    <source>
        <strain evidence="11">FPRL280</strain>
    </source>
</reference>
<protein>
    <recommendedName>
        <fullName evidence="10">WD repeat-containing protein 75 second beta-propeller domain-containing protein</fullName>
    </recommendedName>
</protein>
<evidence type="ECO:0000313" key="11">
    <source>
        <dbReference type="EMBL" id="KAF9814505.1"/>
    </source>
</evidence>
<dbReference type="AlphaFoldDB" id="A0A8H7P2X0"/>
<dbReference type="SMART" id="SM00320">
    <property type="entry name" value="WD40"/>
    <property type="match status" value="5"/>
</dbReference>
<comment type="subcellular location">
    <subcellularLocation>
        <location evidence="1">Nucleus</location>
        <location evidence="1">Nucleolus</location>
    </subcellularLocation>
</comment>
<dbReference type="Pfam" id="PF23869">
    <property type="entry name" value="Beta-prop_WDR75_1st"/>
    <property type="match status" value="1"/>
</dbReference>
<evidence type="ECO:0000259" key="10">
    <source>
        <dbReference type="Pfam" id="PF23769"/>
    </source>
</evidence>
<keyword evidence="7" id="KW-0539">Nucleus</keyword>
<evidence type="ECO:0000256" key="5">
    <source>
        <dbReference type="ARBA" id="ARBA00022737"/>
    </source>
</evidence>
<name>A0A8H7P2X0_9APHY</name>
<feature type="domain" description="WD repeat-containing protein 75 second beta-propeller" evidence="10">
    <location>
        <begin position="445"/>
        <end position="732"/>
    </location>
</feature>
<dbReference type="InterPro" id="IPR036322">
    <property type="entry name" value="WD40_repeat_dom_sf"/>
</dbReference>
<accession>A0A8H7P2X0</accession>
<evidence type="ECO:0000313" key="12">
    <source>
        <dbReference type="Proteomes" id="UP000639403"/>
    </source>
</evidence>
<feature type="region of interest" description="Disordered" evidence="9">
    <location>
        <begin position="1"/>
        <end position="67"/>
    </location>
</feature>
<evidence type="ECO:0000256" key="4">
    <source>
        <dbReference type="ARBA" id="ARBA00022574"/>
    </source>
</evidence>
<keyword evidence="2" id="KW-0690">Ribosome biogenesis</keyword>
<dbReference type="GO" id="GO:0006364">
    <property type="term" value="P:rRNA processing"/>
    <property type="evidence" value="ECO:0007669"/>
    <property type="project" value="UniProtKB-KW"/>
</dbReference>
<proteinExistence type="predicted"/>
<evidence type="ECO:0000256" key="2">
    <source>
        <dbReference type="ARBA" id="ARBA00022517"/>
    </source>
</evidence>
<dbReference type="PANTHER" id="PTHR44215:SF1">
    <property type="entry name" value="WD REPEAT-CONTAINING PROTEIN 75"/>
    <property type="match status" value="1"/>
</dbReference>
<dbReference type="EMBL" id="JADOXO010000085">
    <property type="protein sequence ID" value="KAF9814505.1"/>
    <property type="molecule type" value="Genomic_DNA"/>
</dbReference>
<dbReference type="InterPro" id="IPR057644">
    <property type="entry name" value="Beta-prop_WDR75_2nd"/>
</dbReference>
<dbReference type="GO" id="GO:0045943">
    <property type="term" value="P:positive regulation of transcription by RNA polymerase I"/>
    <property type="evidence" value="ECO:0007669"/>
    <property type="project" value="InterPro"/>
</dbReference>
<dbReference type="InterPro" id="IPR011047">
    <property type="entry name" value="Quinoprotein_ADH-like_sf"/>
</dbReference>
<organism evidence="11 12">
    <name type="scientific">Rhodonia placenta</name>
    <dbReference type="NCBI Taxonomy" id="104341"/>
    <lineage>
        <taxon>Eukaryota</taxon>
        <taxon>Fungi</taxon>
        <taxon>Dikarya</taxon>
        <taxon>Basidiomycota</taxon>
        <taxon>Agaricomycotina</taxon>
        <taxon>Agaricomycetes</taxon>
        <taxon>Polyporales</taxon>
        <taxon>Adustoporiaceae</taxon>
        <taxon>Rhodonia</taxon>
    </lineage>
</organism>
<dbReference type="GO" id="GO:0032040">
    <property type="term" value="C:small-subunit processome"/>
    <property type="evidence" value="ECO:0007669"/>
    <property type="project" value="InterPro"/>
</dbReference>
<keyword evidence="3" id="KW-0698">rRNA processing</keyword>
<keyword evidence="6" id="KW-0804">Transcription</keyword>
<dbReference type="Pfam" id="PF23769">
    <property type="entry name" value="Beta-prop_WDR75_2nd"/>
    <property type="match status" value="1"/>
</dbReference>
<dbReference type="PROSITE" id="PS50082">
    <property type="entry name" value="WD_REPEATS_2"/>
    <property type="match status" value="2"/>
</dbReference>
<feature type="region of interest" description="Disordered" evidence="9">
    <location>
        <begin position="923"/>
        <end position="996"/>
    </location>
</feature>
<reference evidence="11" key="1">
    <citation type="submission" date="2020-11" db="EMBL/GenBank/DDBJ databases">
        <authorList>
            <person name="Koelle M."/>
            <person name="Horta M.A.C."/>
            <person name="Nowrousian M."/>
            <person name="Ohm R.A."/>
            <person name="Benz P."/>
            <person name="Pilgard A."/>
        </authorList>
    </citation>
    <scope>NUCLEOTIDE SEQUENCE</scope>
    <source>
        <strain evidence="11">FPRL280</strain>
    </source>
</reference>
<feature type="compositionally biased region" description="Low complexity" evidence="9">
    <location>
        <begin position="20"/>
        <end position="36"/>
    </location>
</feature>
<keyword evidence="4 8" id="KW-0853">WD repeat</keyword>
<evidence type="ECO:0000256" key="8">
    <source>
        <dbReference type="PROSITE-ProRule" id="PRU00221"/>
    </source>
</evidence>
<feature type="compositionally biased region" description="Polar residues" evidence="9">
    <location>
        <begin position="924"/>
        <end position="964"/>
    </location>
</feature>